<protein>
    <recommendedName>
        <fullName evidence="5">Tetratricopeptide repeat protein</fullName>
    </recommendedName>
</protein>
<keyword evidence="4" id="KW-1185">Reference proteome</keyword>
<name>A0A820V7K0_9BILA</name>
<dbReference type="SUPFAM" id="SSF48452">
    <property type="entry name" value="TPR-like"/>
    <property type="match status" value="1"/>
</dbReference>
<dbReference type="InterPro" id="IPR011990">
    <property type="entry name" value="TPR-like_helical_dom_sf"/>
</dbReference>
<sequence>MGNYKTASELCENNAKSENGWEMKATLFDTRGLMHAVRPDYRSIAYSYDAMGSILYYTCQQYDEALKCYKPCDITCTLEKIGAIFEKKGNAKQALAIYDICRGIKSSCPQLLESRTDNLDINALIAEIFNSD</sequence>
<proteinExistence type="predicted"/>
<accession>A0A820V7K0</accession>
<evidence type="ECO:0000313" key="2">
    <source>
        <dbReference type="EMBL" id="CAF4496640.1"/>
    </source>
</evidence>
<dbReference type="AlphaFoldDB" id="A0A820V7K0"/>
<gene>
    <name evidence="2" type="ORF">HFQ381_LOCUS27452</name>
    <name evidence="1" type="ORF">UJA718_LOCUS16116</name>
</gene>
<dbReference type="Proteomes" id="UP000663851">
    <property type="component" value="Unassembled WGS sequence"/>
</dbReference>
<evidence type="ECO:0000313" key="3">
    <source>
        <dbReference type="Proteomes" id="UP000663851"/>
    </source>
</evidence>
<evidence type="ECO:0000313" key="4">
    <source>
        <dbReference type="Proteomes" id="UP000663873"/>
    </source>
</evidence>
<dbReference type="EMBL" id="CAJOBO010003563">
    <property type="protein sequence ID" value="CAF4496640.1"/>
    <property type="molecule type" value="Genomic_DNA"/>
</dbReference>
<dbReference type="EMBL" id="CAJOBP010002463">
    <property type="protein sequence ID" value="CAF4355992.1"/>
    <property type="molecule type" value="Genomic_DNA"/>
</dbReference>
<evidence type="ECO:0008006" key="5">
    <source>
        <dbReference type="Google" id="ProtNLM"/>
    </source>
</evidence>
<dbReference type="Proteomes" id="UP000663873">
    <property type="component" value="Unassembled WGS sequence"/>
</dbReference>
<evidence type="ECO:0000313" key="1">
    <source>
        <dbReference type="EMBL" id="CAF4355992.1"/>
    </source>
</evidence>
<reference evidence="2" key="1">
    <citation type="submission" date="2021-02" db="EMBL/GenBank/DDBJ databases">
        <authorList>
            <person name="Nowell W R."/>
        </authorList>
    </citation>
    <scope>NUCLEOTIDE SEQUENCE</scope>
</reference>
<organism evidence="2 3">
    <name type="scientific">Rotaria socialis</name>
    <dbReference type="NCBI Taxonomy" id="392032"/>
    <lineage>
        <taxon>Eukaryota</taxon>
        <taxon>Metazoa</taxon>
        <taxon>Spiralia</taxon>
        <taxon>Gnathifera</taxon>
        <taxon>Rotifera</taxon>
        <taxon>Eurotatoria</taxon>
        <taxon>Bdelloidea</taxon>
        <taxon>Philodinida</taxon>
        <taxon>Philodinidae</taxon>
        <taxon>Rotaria</taxon>
    </lineage>
</organism>
<comment type="caution">
    <text evidence="2">The sequence shown here is derived from an EMBL/GenBank/DDBJ whole genome shotgun (WGS) entry which is preliminary data.</text>
</comment>